<dbReference type="PROSITE" id="PS50937">
    <property type="entry name" value="HTH_MERR_2"/>
    <property type="match status" value="1"/>
</dbReference>
<dbReference type="GO" id="GO:0003700">
    <property type="term" value="F:DNA-binding transcription factor activity"/>
    <property type="evidence" value="ECO:0007669"/>
    <property type="project" value="InterPro"/>
</dbReference>
<organism evidence="3 4">
    <name type="scientific">Pseudoalteromonas luteoviolacea H33</name>
    <dbReference type="NCBI Taxonomy" id="1365251"/>
    <lineage>
        <taxon>Bacteria</taxon>
        <taxon>Pseudomonadati</taxon>
        <taxon>Pseudomonadota</taxon>
        <taxon>Gammaproteobacteria</taxon>
        <taxon>Alteromonadales</taxon>
        <taxon>Pseudoalteromonadaceae</taxon>
        <taxon>Pseudoalteromonas</taxon>
    </lineage>
</organism>
<dbReference type="Pfam" id="PF13411">
    <property type="entry name" value="MerR_1"/>
    <property type="match status" value="1"/>
</dbReference>
<feature type="domain" description="HTH merR-type" evidence="2">
    <location>
        <begin position="1"/>
        <end position="69"/>
    </location>
</feature>
<evidence type="ECO:0000313" key="3">
    <source>
        <dbReference type="EMBL" id="KZN52962.1"/>
    </source>
</evidence>
<gene>
    <name evidence="3" type="ORF">N476_09260</name>
</gene>
<proteinExistence type="predicted"/>
<dbReference type="InterPro" id="IPR000551">
    <property type="entry name" value="MerR-type_HTH_dom"/>
</dbReference>
<dbReference type="RefSeq" id="WP_063360457.1">
    <property type="nucleotide sequence ID" value="NZ_AUXZ01000057.1"/>
</dbReference>
<evidence type="ECO:0000259" key="2">
    <source>
        <dbReference type="PROSITE" id="PS50937"/>
    </source>
</evidence>
<dbReference type="Gene3D" id="1.10.1660.10">
    <property type="match status" value="1"/>
</dbReference>
<keyword evidence="1" id="KW-0238">DNA-binding</keyword>
<dbReference type="OrthoDB" id="9802039at2"/>
<dbReference type="GO" id="GO:0003677">
    <property type="term" value="F:DNA binding"/>
    <property type="evidence" value="ECO:0007669"/>
    <property type="project" value="UniProtKB-KW"/>
</dbReference>
<evidence type="ECO:0000313" key="4">
    <source>
        <dbReference type="Proteomes" id="UP000076503"/>
    </source>
</evidence>
<comment type="caution">
    <text evidence="3">The sequence shown here is derived from an EMBL/GenBank/DDBJ whole genome shotgun (WGS) entry which is preliminary data.</text>
</comment>
<dbReference type="InterPro" id="IPR047057">
    <property type="entry name" value="MerR_fam"/>
</dbReference>
<evidence type="ECO:0000256" key="1">
    <source>
        <dbReference type="ARBA" id="ARBA00023125"/>
    </source>
</evidence>
<dbReference type="PANTHER" id="PTHR30204">
    <property type="entry name" value="REDOX-CYCLING DRUG-SENSING TRANSCRIPTIONAL ACTIVATOR SOXR"/>
    <property type="match status" value="1"/>
</dbReference>
<dbReference type="PATRIC" id="fig|1365251.3.peg.778"/>
<reference evidence="3 4" key="1">
    <citation type="submission" date="2013-07" db="EMBL/GenBank/DDBJ databases">
        <title>Comparative Genomic and Metabolomic Analysis of Twelve Strains of Pseudoalteromonas luteoviolacea.</title>
        <authorList>
            <person name="Vynne N.G."/>
            <person name="Mansson M."/>
            <person name="Gram L."/>
        </authorList>
    </citation>
    <scope>NUCLEOTIDE SEQUENCE [LARGE SCALE GENOMIC DNA]</scope>
    <source>
        <strain evidence="3 4">H33</strain>
    </source>
</reference>
<name>A0A167FTG3_9GAMM</name>
<dbReference type="Proteomes" id="UP000076503">
    <property type="component" value="Unassembled WGS sequence"/>
</dbReference>
<dbReference type="PANTHER" id="PTHR30204:SF97">
    <property type="entry name" value="MERR FAMILY REGULATORY PROTEIN"/>
    <property type="match status" value="1"/>
</dbReference>
<dbReference type="AlphaFoldDB" id="A0A167FTG3"/>
<dbReference type="PRINTS" id="PR00040">
    <property type="entry name" value="HTHMERR"/>
</dbReference>
<protein>
    <recommendedName>
        <fullName evidence="2">HTH merR-type domain-containing protein</fullName>
    </recommendedName>
</protein>
<dbReference type="SMART" id="SM00422">
    <property type="entry name" value="HTH_MERR"/>
    <property type="match status" value="1"/>
</dbReference>
<sequence length="134" mass="15019">MLDIGKVTEKTGVNASALRFYESKGLIKPAGRKGLRRYYTDNIIEQLSIIALGQTAGFTLDEIASFFNGKSIEIDRDMLLQKSKDIAIKIKQLQAIEAELIKVANCPNSNHFDCHNFNKLLNNSFNAPKVFNKL</sequence>
<dbReference type="InterPro" id="IPR009061">
    <property type="entry name" value="DNA-bd_dom_put_sf"/>
</dbReference>
<dbReference type="SUPFAM" id="SSF46955">
    <property type="entry name" value="Putative DNA-binding domain"/>
    <property type="match status" value="1"/>
</dbReference>
<accession>A0A167FTG3</accession>
<dbReference type="EMBL" id="AUXZ01000057">
    <property type="protein sequence ID" value="KZN52962.1"/>
    <property type="molecule type" value="Genomic_DNA"/>
</dbReference>